<dbReference type="InterPro" id="IPR009936">
    <property type="entry name" value="DUF1468"/>
</dbReference>
<keyword evidence="1" id="KW-0812">Transmembrane</keyword>
<evidence type="ECO:0000313" key="3">
    <source>
        <dbReference type="EMBL" id="HDP76585.1"/>
    </source>
</evidence>
<dbReference type="Pfam" id="PF07331">
    <property type="entry name" value="TctB"/>
    <property type="match status" value="1"/>
</dbReference>
<dbReference type="Proteomes" id="UP000886198">
    <property type="component" value="Unassembled WGS sequence"/>
</dbReference>
<gene>
    <name evidence="3" type="ORF">ENN47_00070</name>
</gene>
<sequence>MKEKTSGRVNFQIIEGVFFATIAVFVIVASAGMNPYGSWSLAPGLFPLIMGVILLAMAISLIFQAILSKTFKSGGFDKVDWLRISLVMVLTFVYVWLVPIIGFIAVSIPYLALMLLLLGEKRWWLIGIISVGTTLGLYYAFGVLLSVYLP</sequence>
<organism evidence="3">
    <name type="scientific">Mesotoga infera</name>
    <dbReference type="NCBI Taxonomy" id="1236046"/>
    <lineage>
        <taxon>Bacteria</taxon>
        <taxon>Thermotogati</taxon>
        <taxon>Thermotogota</taxon>
        <taxon>Thermotogae</taxon>
        <taxon>Kosmotogales</taxon>
        <taxon>Kosmotogaceae</taxon>
        <taxon>Mesotoga</taxon>
    </lineage>
</organism>
<feature type="transmembrane region" description="Helical" evidence="1">
    <location>
        <begin position="12"/>
        <end position="33"/>
    </location>
</feature>
<keyword evidence="1" id="KW-1133">Transmembrane helix</keyword>
<evidence type="ECO:0000256" key="1">
    <source>
        <dbReference type="SAM" id="Phobius"/>
    </source>
</evidence>
<keyword evidence="1" id="KW-0472">Membrane</keyword>
<feature type="transmembrane region" description="Helical" evidence="1">
    <location>
        <begin position="45"/>
        <end position="67"/>
    </location>
</feature>
<dbReference type="EMBL" id="DSBT01000003">
    <property type="protein sequence ID" value="HDP76585.1"/>
    <property type="molecule type" value="Genomic_DNA"/>
</dbReference>
<protein>
    <submittedName>
        <fullName evidence="3">Tripartite tricarboxylate transporter TctB family protein</fullName>
    </submittedName>
</protein>
<accession>A0A7C1H1Y9</accession>
<comment type="caution">
    <text evidence="3">The sequence shown here is derived from an EMBL/GenBank/DDBJ whole genome shotgun (WGS) entry which is preliminary data.</text>
</comment>
<feature type="transmembrane region" description="Helical" evidence="1">
    <location>
        <begin position="87"/>
        <end position="117"/>
    </location>
</feature>
<evidence type="ECO:0000259" key="2">
    <source>
        <dbReference type="Pfam" id="PF07331"/>
    </source>
</evidence>
<name>A0A7C1H1Y9_9BACT</name>
<dbReference type="AlphaFoldDB" id="A0A7C1H1Y9"/>
<proteinExistence type="predicted"/>
<reference evidence="3" key="1">
    <citation type="journal article" date="2020" name="mSystems">
        <title>Genome- and Community-Level Interaction Insights into Carbon Utilization and Element Cycling Functions of Hydrothermarchaeota in Hydrothermal Sediment.</title>
        <authorList>
            <person name="Zhou Z."/>
            <person name="Liu Y."/>
            <person name="Xu W."/>
            <person name="Pan J."/>
            <person name="Luo Z.H."/>
            <person name="Li M."/>
        </authorList>
    </citation>
    <scope>NUCLEOTIDE SEQUENCE [LARGE SCALE GENOMIC DNA]</scope>
    <source>
        <strain evidence="3">SpSt-1179</strain>
    </source>
</reference>
<feature type="transmembrane region" description="Helical" evidence="1">
    <location>
        <begin position="123"/>
        <end position="149"/>
    </location>
</feature>
<feature type="domain" description="DUF1468" evidence="2">
    <location>
        <begin position="16"/>
        <end position="150"/>
    </location>
</feature>